<evidence type="ECO:0000256" key="5">
    <source>
        <dbReference type="ARBA" id="ARBA00023136"/>
    </source>
</evidence>
<evidence type="ECO:0000256" key="6">
    <source>
        <dbReference type="ARBA" id="ARBA00023237"/>
    </source>
</evidence>
<feature type="domain" description="TonB-dependent receptor plug" evidence="9">
    <location>
        <begin position="144"/>
        <end position="253"/>
    </location>
</feature>
<dbReference type="InterPro" id="IPR008969">
    <property type="entry name" value="CarboxyPept-like_regulatory"/>
</dbReference>
<evidence type="ECO:0000256" key="8">
    <source>
        <dbReference type="SAM" id="SignalP"/>
    </source>
</evidence>
<evidence type="ECO:0000256" key="1">
    <source>
        <dbReference type="ARBA" id="ARBA00004571"/>
    </source>
</evidence>
<dbReference type="AlphaFoldDB" id="A0A3B7MSJ6"/>
<dbReference type="InterPro" id="IPR037066">
    <property type="entry name" value="Plug_dom_sf"/>
</dbReference>
<accession>A0A3B7MSJ6</accession>
<dbReference type="PROSITE" id="PS52016">
    <property type="entry name" value="TONB_DEPENDENT_REC_3"/>
    <property type="match status" value="1"/>
</dbReference>
<keyword evidence="10" id="KW-0675">Receptor</keyword>
<dbReference type="OrthoDB" id="9768177at2"/>
<organism evidence="10 11">
    <name type="scientific">Paraflavitalea soli</name>
    <dbReference type="NCBI Taxonomy" id="2315862"/>
    <lineage>
        <taxon>Bacteria</taxon>
        <taxon>Pseudomonadati</taxon>
        <taxon>Bacteroidota</taxon>
        <taxon>Chitinophagia</taxon>
        <taxon>Chitinophagales</taxon>
        <taxon>Chitinophagaceae</taxon>
        <taxon>Paraflavitalea</taxon>
    </lineage>
</organism>
<feature type="chain" id="PRO_5017578920" evidence="8">
    <location>
        <begin position="27"/>
        <end position="1098"/>
    </location>
</feature>
<dbReference type="InterPro" id="IPR023997">
    <property type="entry name" value="TonB-dep_OMP_SusC/RagA_CS"/>
</dbReference>
<dbReference type="NCBIfam" id="TIGR04056">
    <property type="entry name" value="OMP_RagA_SusC"/>
    <property type="match status" value="1"/>
</dbReference>
<protein>
    <submittedName>
        <fullName evidence="10">TonB-dependent receptor</fullName>
    </submittedName>
</protein>
<dbReference type="EMBL" id="CP032157">
    <property type="protein sequence ID" value="AXY75946.1"/>
    <property type="molecule type" value="Genomic_DNA"/>
</dbReference>
<keyword evidence="3 7" id="KW-1134">Transmembrane beta strand</keyword>
<keyword evidence="4 7" id="KW-0812">Transmembrane</keyword>
<keyword evidence="5 7" id="KW-0472">Membrane</keyword>
<dbReference type="Proteomes" id="UP000263900">
    <property type="component" value="Chromosome"/>
</dbReference>
<keyword evidence="8" id="KW-0732">Signal</keyword>
<dbReference type="InterPro" id="IPR023996">
    <property type="entry name" value="TonB-dep_OMP_SusC/RagA"/>
</dbReference>
<dbReference type="InterPro" id="IPR012910">
    <property type="entry name" value="Plug_dom"/>
</dbReference>
<evidence type="ECO:0000256" key="7">
    <source>
        <dbReference type="PROSITE-ProRule" id="PRU01360"/>
    </source>
</evidence>
<keyword evidence="11" id="KW-1185">Reference proteome</keyword>
<evidence type="ECO:0000256" key="4">
    <source>
        <dbReference type="ARBA" id="ARBA00022692"/>
    </source>
</evidence>
<sequence length="1098" mass="121309">MKKSQFYTWICMSLLCTGVCSRSVFANIPHFSPLKEGFPHHTIAGMADIKYDTIITGTIINERTEPLIGATVAVKSTGVSATTNDKGAFTLQVPNGNVTLTITYIGYQTQEYKLNNRNNVSIILAADNKEMESVVVIGYGTRKRSDVTGAIASVGTEQIRQVPVTNVSQALQGRVPGLVASQSSFRPGSGSTIRIRGNRSLQANNNPLYVVDGIPLAPENTIDDINPLDIETIDVLKDASATAIYGSRGANGVIQITTKKGRSGRISVDYSGAVSLEKILVPLDVFNGQEWAQLKRDGFIASKSYNSSLSTSNANQLYFPDPVSDFNLFKTRGDIYTWRAVANGYSWINEAALVAAKRATTAEERALLQNLKLPVLDSIAIYDPSKVINYDWQDGALRTGVTQNHNISLTGGSDRFRTAFSGGYFNQKGIEYGQDYTRYTFSLSNDFRPNKVINIGGGINYSNAIQNVGPSMYGGASSQLPIAQPYDSTGKLIFNPGNDGNIVNPLNDANTVFNEIRINRLLGNVFAEVTLYKGLKFRSAFGIDLRNERQGTFNGSQSSVRGGSPANGSYTTRNRFNWTLQNMLTYDLRVADKHAISLLAAQELVKNRYEFNTMSAEALNFESQKWYSLQQNGTGTVIGSGTFSQYQLSSFLGRLNYTFDDKYLLTLSLRNDNSSVLADGHKGELFPSAALAWRIDRENFMKGATIIDQLKLRIGYGSVGNAAIDPYLTSGTLDRSLYNWGGVAATGYFPNTLPLPLLTWEKTKTKNIAVDFGILKNRITGTLDFYESNTNPIQNRSIPAAGGIQNVLVNLGNVRNRGVELSLSTVNIDRPNGLRWTTDFVVSYNKQAITDINGTGSDNIGNQWFLGQPTQVYYDWKLVGMFQYSDTVKGGILADYFWQKAGNKTNVNFQPGRAYVKDLNGDTLITDADKLVLGSHNPKWTASFSTNLSYKNFDLSVYMYAQFGSLIREMRPSLNARYQSFKVNYWTPTNPSNEYAQANNTVDIQQYFQAMSFRSGDFVRVRSIALAYHVPESFISKAKLSRLTLSFNVVNPFLFSKYKTADVETIPYKSSYPTSDNSGPTVNSYSYRSFVFGVRLGL</sequence>
<keyword evidence="6 7" id="KW-0998">Cell outer membrane</keyword>
<dbReference type="NCBIfam" id="TIGR04057">
    <property type="entry name" value="SusC_RagA_signa"/>
    <property type="match status" value="1"/>
</dbReference>
<dbReference type="Pfam" id="PF13715">
    <property type="entry name" value="CarbopepD_reg_2"/>
    <property type="match status" value="1"/>
</dbReference>
<keyword evidence="2 7" id="KW-0813">Transport</keyword>
<dbReference type="SUPFAM" id="SSF56935">
    <property type="entry name" value="Porins"/>
    <property type="match status" value="1"/>
</dbReference>
<dbReference type="Gene3D" id="2.40.170.20">
    <property type="entry name" value="TonB-dependent receptor, beta-barrel domain"/>
    <property type="match status" value="1"/>
</dbReference>
<dbReference type="RefSeq" id="WP_119051825.1">
    <property type="nucleotide sequence ID" value="NZ_CP032157.1"/>
</dbReference>
<comment type="subcellular location">
    <subcellularLocation>
        <location evidence="1 7">Cell outer membrane</location>
        <topology evidence="1 7">Multi-pass membrane protein</topology>
    </subcellularLocation>
</comment>
<dbReference type="KEGG" id="pseg:D3H65_19025"/>
<feature type="signal peptide" evidence="8">
    <location>
        <begin position="1"/>
        <end position="26"/>
    </location>
</feature>
<evidence type="ECO:0000313" key="10">
    <source>
        <dbReference type="EMBL" id="AXY75946.1"/>
    </source>
</evidence>
<comment type="similarity">
    <text evidence="7">Belongs to the TonB-dependent receptor family.</text>
</comment>
<reference evidence="10 11" key="1">
    <citation type="submission" date="2018-09" db="EMBL/GenBank/DDBJ databases">
        <title>Genome sequencing of strain 6GH32-13.</title>
        <authorList>
            <person name="Weon H.-Y."/>
            <person name="Heo J."/>
            <person name="Kwon S.-W."/>
        </authorList>
    </citation>
    <scope>NUCLEOTIDE SEQUENCE [LARGE SCALE GENOMIC DNA]</scope>
    <source>
        <strain evidence="10 11">5GH32-13</strain>
    </source>
</reference>
<dbReference type="Pfam" id="PF07715">
    <property type="entry name" value="Plug"/>
    <property type="match status" value="1"/>
</dbReference>
<evidence type="ECO:0000256" key="3">
    <source>
        <dbReference type="ARBA" id="ARBA00022452"/>
    </source>
</evidence>
<dbReference type="SUPFAM" id="SSF49464">
    <property type="entry name" value="Carboxypeptidase regulatory domain-like"/>
    <property type="match status" value="1"/>
</dbReference>
<dbReference type="Gene3D" id="2.60.40.1120">
    <property type="entry name" value="Carboxypeptidase-like, regulatory domain"/>
    <property type="match status" value="1"/>
</dbReference>
<dbReference type="GO" id="GO:0009279">
    <property type="term" value="C:cell outer membrane"/>
    <property type="evidence" value="ECO:0007669"/>
    <property type="project" value="UniProtKB-SubCell"/>
</dbReference>
<evidence type="ECO:0000259" key="9">
    <source>
        <dbReference type="Pfam" id="PF07715"/>
    </source>
</evidence>
<name>A0A3B7MSJ6_9BACT</name>
<dbReference type="InterPro" id="IPR039426">
    <property type="entry name" value="TonB-dep_rcpt-like"/>
</dbReference>
<dbReference type="InterPro" id="IPR036942">
    <property type="entry name" value="Beta-barrel_TonB_sf"/>
</dbReference>
<evidence type="ECO:0000256" key="2">
    <source>
        <dbReference type="ARBA" id="ARBA00022448"/>
    </source>
</evidence>
<gene>
    <name evidence="10" type="ORF">D3H65_19025</name>
</gene>
<evidence type="ECO:0000313" key="11">
    <source>
        <dbReference type="Proteomes" id="UP000263900"/>
    </source>
</evidence>
<dbReference type="Gene3D" id="2.170.130.10">
    <property type="entry name" value="TonB-dependent receptor, plug domain"/>
    <property type="match status" value="1"/>
</dbReference>
<dbReference type="FunFam" id="2.170.130.10:FF:000003">
    <property type="entry name" value="SusC/RagA family TonB-linked outer membrane protein"/>
    <property type="match status" value="1"/>
</dbReference>
<proteinExistence type="inferred from homology"/>